<dbReference type="PANTHER" id="PTHR47723">
    <property type="entry name" value="OS05G0353850 PROTEIN"/>
    <property type="match status" value="1"/>
</dbReference>
<organism evidence="2 3">
    <name type="scientific">Solanum pinnatisectum</name>
    <name type="common">tansyleaf nightshade</name>
    <dbReference type="NCBI Taxonomy" id="50273"/>
    <lineage>
        <taxon>Eukaryota</taxon>
        <taxon>Viridiplantae</taxon>
        <taxon>Streptophyta</taxon>
        <taxon>Embryophyta</taxon>
        <taxon>Tracheophyta</taxon>
        <taxon>Spermatophyta</taxon>
        <taxon>Magnoliopsida</taxon>
        <taxon>eudicotyledons</taxon>
        <taxon>Gunneridae</taxon>
        <taxon>Pentapetalae</taxon>
        <taxon>asterids</taxon>
        <taxon>lamiids</taxon>
        <taxon>Solanales</taxon>
        <taxon>Solanaceae</taxon>
        <taxon>Solanoideae</taxon>
        <taxon>Solaneae</taxon>
        <taxon>Solanum</taxon>
    </lineage>
</organism>
<dbReference type="Pfam" id="PF13456">
    <property type="entry name" value="RVT_3"/>
    <property type="match status" value="1"/>
</dbReference>
<gene>
    <name evidence="2" type="ORF">R3W88_008036</name>
</gene>
<dbReference type="GO" id="GO:0003676">
    <property type="term" value="F:nucleic acid binding"/>
    <property type="evidence" value="ECO:0007669"/>
    <property type="project" value="InterPro"/>
</dbReference>
<protein>
    <recommendedName>
        <fullName evidence="1">RNase H type-1 domain-containing protein</fullName>
    </recommendedName>
</protein>
<dbReference type="Proteomes" id="UP001311915">
    <property type="component" value="Unassembled WGS sequence"/>
</dbReference>
<sequence length="404" mass="46521">MMRNKHTVEKHILWKLRNGSSFFWWDNWLGVGPLAHYINISKRFNNDRIVDFMKNGQWNLTKLNQLAPQNMVHKILSTQIQLQQEHSDQAVWTLSATGLFSVSSAWNSIRTTREETKINTYTWHKRIPLNVPSYYGVQSEANFPPMKGWPALELNQGFVIVVNPQVLIPLNIPSTQEHLPKRCSKKYGGKQSSIARVKFLVMLDTFKLLQIAFPYITWPLEWRRLYTLIENCFHDTKITIVQWNRPPDEWVKINTDGSALNNPGIIGAGGIIRNKNGELILAFATPLGEGTNNQAEVEAAILGLSWCVNLRYDKVILEVDSQLLVDWFKNSTAATWSLYSQMQKLQHIATELTQVKCTHILREANYVADSLAKYSHQITYSQIYSNTQQLPKLAATYFQQDSVW</sequence>
<dbReference type="PANTHER" id="PTHR47723:SF7">
    <property type="entry name" value="RNASE H FAMILY PROTEIN"/>
    <property type="match status" value="1"/>
</dbReference>
<evidence type="ECO:0000313" key="2">
    <source>
        <dbReference type="EMBL" id="KAK4733775.1"/>
    </source>
</evidence>
<dbReference type="SUPFAM" id="SSF53098">
    <property type="entry name" value="Ribonuclease H-like"/>
    <property type="match status" value="1"/>
</dbReference>
<dbReference type="EMBL" id="JAWPEI010000002">
    <property type="protein sequence ID" value="KAK4733775.1"/>
    <property type="molecule type" value="Genomic_DNA"/>
</dbReference>
<evidence type="ECO:0000259" key="1">
    <source>
        <dbReference type="PROSITE" id="PS50879"/>
    </source>
</evidence>
<proteinExistence type="predicted"/>
<name>A0AAV9MA82_9SOLN</name>
<dbReference type="AlphaFoldDB" id="A0AAV9MA82"/>
<dbReference type="InterPro" id="IPR053151">
    <property type="entry name" value="RNase_H-like"/>
</dbReference>
<feature type="domain" description="RNase H type-1" evidence="1">
    <location>
        <begin position="247"/>
        <end position="377"/>
    </location>
</feature>
<dbReference type="PROSITE" id="PS50879">
    <property type="entry name" value="RNASE_H_1"/>
    <property type="match status" value="1"/>
</dbReference>
<comment type="caution">
    <text evidence="2">The sequence shown here is derived from an EMBL/GenBank/DDBJ whole genome shotgun (WGS) entry which is preliminary data.</text>
</comment>
<dbReference type="CDD" id="cd06222">
    <property type="entry name" value="RNase_H_like"/>
    <property type="match status" value="1"/>
</dbReference>
<dbReference type="InterPro" id="IPR036397">
    <property type="entry name" value="RNaseH_sf"/>
</dbReference>
<dbReference type="InterPro" id="IPR002156">
    <property type="entry name" value="RNaseH_domain"/>
</dbReference>
<accession>A0AAV9MA82</accession>
<dbReference type="GO" id="GO:0004523">
    <property type="term" value="F:RNA-DNA hybrid ribonuclease activity"/>
    <property type="evidence" value="ECO:0007669"/>
    <property type="project" value="InterPro"/>
</dbReference>
<reference evidence="2 3" key="1">
    <citation type="submission" date="2023-10" db="EMBL/GenBank/DDBJ databases">
        <title>Genome-Wide Identification Analysis in wild type Solanum Pinnatisectum Reveals Some Genes Defensing Phytophthora Infestans.</title>
        <authorList>
            <person name="Sun C."/>
        </authorList>
    </citation>
    <scope>NUCLEOTIDE SEQUENCE [LARGE SCALE GENOMIC DNA]</scope>
    <source>
        <strain evidence="2">LQN</strain>
        <tissue evidence="2">Leaf</tissue>
    </source>
</reference>
<dbReference type="InterPro" id="IPR044730">
    <property type="entry name" value="RNase_H-like_dom_plant"/>
</dbReference>
<dbReference type="InterPro" id="IPR012337">
    <property type="entry name" value="RNaseH-like_sf"/>
</dbReference>
<keyword evidence="3" id="KW-1185">Reference proteome</keyword>
<evidence type="ECO:0000313" key="3">
    <source>
        <dbReference type="Proteomes" id="UP001311915"/>
    </source>
</evidence>
<dbReference type="Gene3D" id="3.30.420.10">
    <property type="entry name" value="Ribonuclease H-like superfamily/Ribonuclease H"/>
    <property type="match status" value="1"/>
</dbReference>